<gene>
    <name evidence="3" type="ORF">FHU35_17322</name>
</gene>
<keyword evidence="4" id="KW-1185">Reference proteome</keyword>
<comment type="caution">
    <text evidence="3">The sequence shown here is derived from an EMBL/GenBank/DDBJ whole genome shotgun (WGS) entry which is preliminary data.</text>
</comment>
<evidence type="ECO:0000313" key="3">
    <source>
        <dbReference type="EMBL" id="TWF92676.1"/>
    </source>
</evidence>
<sequence>MTISLRRGRLFASLAVAGVLLSGCGSGPSQVGAAAIVGDQRIPVSDVQSWFSEVLAKEPELKPQLRQQGQFDELGRSLAGQLVRKELVEQAAREDGLTVSEQQVDDMINQWGGPQATEGKIFTPQNLREMARTEALVTELGRRHFDGLAVTFDFTQATTRSEADRKAHQMAQGDAAVRDLIAADAQAGVPAAAGQRLRAVDSPKLAASTPLFGAEPGTVLAFEPEPNSGQWLVALIRQREAAPTPRPAGGVDDQTLQGVGTFLLGDTADRVGVTLSPRYGVWDPIGLQAAPNENETTGFRIEPDQQAQDS</sequence>
<evidence type="ECO:0000256" key="2">
    <source>
        <dbReference type="SAM" id="SignalP"/>
    </source>
</evidence>
<dbReference type="SUPFAM" id="SSF109998">
    <property type="entry name" value="Triger factor/SurA peptide-binding domain-like"/>
    <property type="match status" value="1"/>
</dbReference>
<feature type="signal peptide" evidence="2">
    <location>
        <begin position="1"/>
        <end position="17"/>
    </location>
</feature>
<dbReference type="Pfam" id="PF13624">
    <property type="entry name" value="SurA_N_3"/>
    <property type="match status" value="1"/>
</dbReference>
<accession>A0A561TZY3</accession>
<feature type="chain" id="PRO_5039233031" evidence="2">
    <location>
        <begin position="18"/>
        <end position="310"/>
    </location>
</feature>
<evidence type="ECO:0000313" key="4">
    <source>
        <dbReference type="Proteomes" id="UP000316184"/>
    </source>
</evidence>
<dbReference type="AlphaFoldDB" id="A0A561TZY3"/>
<reference evidence="3 4" key="1">
    <citation type="submission" date="2019-06" db="EMBL/GenBank/DDBJ databases">
        <title>Sequencing the genomes of 1000 actinobacteria strains.</title>
        <authorList>
            <person name="Klenk H.-P."/>
        </authorList>
    </citation>
    <scope>NUCLEOTIDE SEQUENCE [LARGE SCALE GENOMIC DNA]</scope>
    <source>
        <strain evidence="3 4">DSM 46699</strain>
    </source>
</reference>
<organism evidence="3 4">
    <name type="scientific">Saccharopolyspora dendranthemae</name>
    <dbReference type="NCBI Taxonomy" id="1181886"/>
    <lineage>
        <taxon>Bacteria</taxon>
        <taxon>Bacillati</taxon>
        <taxon>Actinomycetota</taxon>
        <taxon>Actinomycetes</taxon>
        <taxon>Pseudonocardiales</taxon>
        <taxon>Pseudonocardiaceae</taxon>
        <taxon>Saccharopolyspora</taxon>
    </lineage>
</organism>
<protein>
    <submittedName>
        <fullName evidence="3">SurA-like protein</fullName>
    </submittedName>
</protein>
<dbReference type="Proteomes" id="UP000316184">
    <property type="component" value="Unassembled WGS sequence"/>
</dbReference>
<feature type="region of interest" description="Disordered" evidence="1">
    <location>
        <begin position="288"/>
        <end position="310"/>
    </location>
</feature>
<keyword evidence="2" id="KW-0732">Signal</keyword>
<dbReference type="RefSeq" id="WP_246110625.1">
    <property type="nucleotide sequence ID" value="NZ_VIWX01000007.1"/>
</dbReference>
<name>A0A561TZY3_9PSEU</name>
<dbReference type="PROSITE" id="PS51257">
    <property type="entry name" value="PROKAR_LIPOPROTEIN"/>
    <property type="match status" value="1"/>
</dbReference>
<proteinExistence type="predicted"/>
<evidence type="ECO:0000256" key="1">
    <source>
        <dbReference type="SAM" id="MobiDB-lite"/>
    </source>
</evidence>
<dbReference type="InterPro" id="IPR027304">
    <property type="entry name" value="Trigger_fact/SurA_dom_sf"/>
</dbReference>
<dbReference type="Gene3D" id="1.10.4030.10">
    <property type="entry name" value="Porin chaperone SurA, peptide-binding domain"/>
    <property type="match status" value="1"/>
</dbReference>
<dbReference type="EMBL" id="VIWX01000007">
    <property type="protein sequence ID" value="TWF92676.1"/>
    <property type="molecule type" value="Genomic_DNA"/>
</dbReference>